<keyword evidence="1" id="KW-0472">Membrane</keyword>
<keyword evidence="3" id="KW-1185">Reference proteome</keyword>
<reference evidence="2 3" key="1">
    <citation type="submission" date="2022-03" db="EMBL/GenBank/DDBJ databases">
        <authorList>
            <person name="Nunn A."/>
            <person name="Chopra R."/>
            <person name="Nunn A."/>
            <person name="Contreras Garrido A."/>
        </authorList>
    </citation>
    <scope>NUCLEOTIDE SEQUENCE [LARGE SCALE GENOMIC DNA]</scope>
</reference>
<organism evidence="2 3">
    <name type="scientific">Thlaspi arvense</name>
    <name type="common">Field penny-cress</name>
    <dbReference type="NCBI Taxonomy" id="13288"/>
    <lineage>
        <taxon>Eukaryota</taxon>
        <taxon>Viridiplantae</taxon>
        <taxon>Streptophyta</taxon>
        <taxon>Embryophyta</taxon>
        <taxon>Tracheophyta</taxon>
        <taxon>Spermatophyta</taxon>
        <taxon>Magnoliopsida</taxon>
        <taxon>eudicotyledons</taxon>
        <taxon>Gunneridae</taxon>
        <taxon>Pentapetalae</taxon>
        <taxon>rosids</taxon>
        <taxon>malvids</taxon>
        <taxon>Brassicales</taxon>
        <taxon>Brassicaceae</taxon>
        <taxon>Thlaspideae</taxon>
        <taxon>Thlaspi</taxon>
    </lineage>
</organism>
<dbReference type="EMBL" id="OU466859">
    <property type="protein sequence ID" value="CAH2051696.1"/>
    <property type="molecule type" value="Genomic_DNA"/>
</dbReference>
<dbReference type="AlphaFoldDB" id="A0AAU9RY03"/>
<accession>A0AAU9RY03</accession>
<evidence type="ECO:0000313" key="3">
    <source>
        <dbReference type="Proteomes" id="UP000836841"/>
    </source>
</evidence>
<evidence type="ECO:0000313" key="2">
    <source>
        <dbReference type="EMBL" id="CAH2051696.1"/>
    </source>
</evidence>
<keyword evidence="1" id="KW-0812">Transmembrane</keyword>
<proteinExistence type="predicted"/>
<feature type="transmembrane region" description="Helical" evidence="1">
    <location>
        <begin position="114"/>
        <end position="133"/>
    </location>
</feature>
<protein>
    <submittedName>
        <fullName evidence="2">Uncharacterized protein</fullName>
    </submittedName>
</protein>
<name>A0AAU9RY03_THLAR</name>
<evidence type="ECO:0000256" key="1">
    <source>
        <dbReference type="SAM" id="Phobius"/>
    </source>
</evidence>
<gene>
    <name evidence="2" type="ORF">TAV2_LOCUS9503</name>
</gene>
<sequence>MSDETEIKVNIYFGGSLKKMDEDYEYIGQFGFQTKIWKVSEIKWETFEDFIQGEMVSTSIAIVWYKDPREKMKNIKYVFQSNSEDMFELHSAGKVTGEILLVGIKRSMMVMRMIVMMGTSLKGKMIAMMMLWID</sequence>
<dbReference type="Proteomes" id="UP000836841">
    <property type="component" value="Chromosome 3"/>
</dbReference>
<keyword evidence="1" id="KW-1133">Transmembrane helix</keyword>